<dbReference type="RefSeq" id="WP_256422597.1">
    <property type="nucleotide sequence ID" value="NZ_JANHDI010000013.1"/>
</dbReference>
<dbReference type="AlphaFoldDB" id="A0ABD6CJJ0"/>
<name>A0ABD6CJJ0_9EURY</name>
<organism evidence="2 3">
    <name type="scientific">Halobellus rarus</name>
    <dbReference type="NCBI Taxonomy" id="1126237"/>
    <lineage>
        <taxon>Archaea</taxon>
        <taxon>Methanobacteriati</taxon>
        <taxon>Methanobacteriota</taxon>
        <taxon>Stenosarchaea group</taxon>
        <taxon>Halobacteria</taxon>
        <taxon>Halobacteriales</taxon>
        <taxon>Haloferacaceae</taxon>
        <taxon>Halobellus</taxon>
    </lineage>
</organism>
<feature type="region of interest" description="Disordered" evidence="1">
    <location>
        <begin position="1"/>
        <end position="75"/>
    </location>
</feature>
<dbReference type="Proteomes" id="UP001597085">
    <property type="component" value="Unassembled WGS sequence"/>
</dbReference>
<gene>
    <name evidence="2" type="ORF">ACFSBX_05155</name>
</gene>
<evidence type="ECO:0000313" key="2">
    <source>
        <dbReference type="EMBL" id="MFD1598338.1"/>
    </source>
</evidence>
<sequence length="75" mass="7897">MARRAPHCDTLLRKAAGDGEESRRADTQRPGAEEPPSVAGGGGHAVARRRRDPACLGHDPFGRPGKSAAVRPVCE</sequence>
<evidence type="ECO:0000256" key="1">
    <source>
        <dbReference type="SAM" id="MobiDB-lite"/>
    </source>
</evidence>
<protein>
    <submittedName>
        <fullName evidence="2">Uncharacterized protein</fullName>
    </submittedName>
</protein>
<proteinExistence type="predicted"/>
<keyword evidence="3" id="KW-1185">Reference proteome</keyword>
<evidence type="ECO:0000313" key="3">
    <source>
        <dbReference type="Proteomes" id="UP001597085"/>
    </source>
</evidence>
<accession>A0ABD6CJJ0</accession>
<dbReference type="EMBL" id="JBHUDK010000004">
    <property type="protein sequence ID" value="MFD1598338.1"/>
    <property type="molecule type" value="Genomic_DNA"/>
</dbReference>
<feature type="compositionally biased region" description="Basic and acidic residues" evidence="1">
    <location>
        <begin position="1"/>
        <end position="27"/>
    </location>
</feature>
<reference evidence="2 3" key="1">
    <citation type="journal article" date="2019" name="Int. J. Syst. Evol. Microbiol.">
        <title>The Global Catalogue of Microorganisms (GCM) 10K type strain sequencing project: providing services to taxonomists for standard genome sequencing and annotation.</title>
        <authorList>
            <consortium name="The Broad Institute Genomics Platform"/>
            <consortium name="The Broad Institute Genome Sequencing Center for Infectious Disease"/>
            <person name="Wu L."/>
            <person name="Ma J."/>
        </authorList>
    </citation>
    <scope>NUCLEOTIDE SEQUENCE [LARGE SCALE GENOMIC DNA]</scope>
    <source>
        <strain evidence="2 3">CGMCC 1.12121</strain>
    </source>
</reference>
<comment type="caution">
    <text evidence="2">The sequence shown here is derived from an EMBL/GenBank/DDBJ whole genome shotgun (WGS) entry which is preliminary data.</text>
</comment>